<keyword evidence="2" id="KW-1185">Reference proteome</keyword>
<dbReference type="Proteomes" id="UP001355206">
    <property type="component" value="Unassembled WGS sequence"/>
</dbReference>
<proteinExistence type="predicted"/>
<name>A0ABU7TL72_9HYPH</name>
<accession>A0ABU7TL72</accession>
<protein>
    <recommendedName>
        <fullName evidence="3">MarR family transcriptional regulator</fullName>
    </recommendedName>
</protein>
<reference evidence="1 2" key="1">
    <citation type="journal article" date="2012" name="Genet. Mol. Biol.">
        <title>Analysis of 16S rRNA and mxaF genes revealing insights into Methylobacterium niche-specific plant association.</title>
        <authorList>
            <person name="Dourado M.N."/>
            <person name="Andreote F.D."/>
            <person name="Dini-Andreote F."/>
            <person name="Conti R."/>
            <person name="Araujo J.M."/>
            <person name="Araujo W.L."/>
        </authorList>
    </citation>
    <scope>NUCLEOTIDE SEQUENCE [LARGE SCALE GENOMIC DNA]</scope>
    <source>
        <strain evidence="1 2">TC3-10</strain>
    </source>
</reference>
<evidence type="ECO:0008006" key="3">
    <source>
        <dbReference type="Google" id="ProtNLM"/>
    </source>
</evidence>
<comment type="caution">
    <text evidence="1">The sequence shown here is derived from an EMBL/GenBank/DDBJ whole genome shotgun (WGS) entry which is preliminary data.</text>
</comment>
<dbReference type="EMBL" id="MLCA01000001">
    <property type="protein sequence ID" value="MEE7490408.1"/>
    <property type="molecule type" value="Genomic_DNA"/>
</dbReference>
<evidence type="ECO:0000313" key="2">
    <source>
        <dbReference type="Proteomes" id="UP001355206"/>
    </source>
</evidence>
<gene>
    <name evidence="1" type="ORF">MOTC310_07905</name>
</gene>
<organism evidence="1 2">
    <name type="scientific">Methylobacterium oryzae</name>
    <dbReference type="NCBI Taxonomy" id="334852"/>
    <lineage>
        <taxon>Bacteria</taxon>
        <taxon>Pseudomonadati</taxon>
        <taxon>Pseudomonadota</taxon>
        <taxon>Alphaproteobacteria</taxon>
        <taxon>Hyphomicrobiales</taxon>
        <taxon>Methylobacteriaceae</taxon>
        <taxon>Methylobacterium</taxon>
    </lineage>
</organism>
<evidence type="ECO:0000313" key="1">
    <source>
        <dbReference type="EMBL" id="MEE7490408.1"/>
    </source>
</evidence>
<sequence>MTGSLGDELKRANDEVEEIASGLRAAIQKVQVDAAQAVVRLVDDADARKASLLVRISHLQALVADSPPAESMDANPEPRQSGLSATDVILTALLEGPMSSNALDKAVMDQGLRKASAEKAKWVCRTKGWATHAKRIWTITPQGRDKILGQDSTQET</sequence>
<dbReference type="RefSeq" id="WP_331301399.1">
    <property type="nucleotide sequence ID" value="NZ_MLCA01000001.1"/>
</dbReference>